<evidence type="ECO:0000259" key="4">
    <source>
        <dbReference type="Pfam" id="PF00912"/>
    </source>
</evidence>
<keyword evidence="3" id="KW-1133">Transmembrane helix</keyword>
<gene>
    <name evidence="5" type="ORF">GCM10025868_17810</name>
</gene>
<keyword evidence="3" id="KW-0812">Transmembrane</keyword>
<keyword evidence="1" id="KW-0808">Transferase</keyword>
<comment type="caution">
    <text evidence="5">The sequence shown here is derived from an EMBL/GenBank/DDBJ whole genome shotgun (WGS) entry which is preliminary data.</text>
</comment>
<feature type="transmembrane region" description="Helical" evidence="3">
    <location>
        <begin position="12"/>
        <end position="38"/>
    </location>
</feature>
<feature type="region of interest" description="Disordered" evidence="2">
    <location>
        <begin position="154"/>
        <end position="199"/>
    </location>
</feature>
<evidence type="ECO:0000313" key="6">
    <source>
        <dbReference type="Proteomes" id="UP001157017"/>
    </source>
</evidence>
<dbReference type="EMBL" id="BSUZ01000001">
    <property type="protein sequence ID" value="GMA86531.1"/>
    <property type="molecule type" value="Genomic_DNA"/>
</dbReference>
<sequence length="199" mass="21010">MSERHDDRGSSAVSMVTLLASLVATAVVAGLIGAGLVMPAVGAVGATARGGVGFFDALPAELEQSPLSQQSRILYADGSTLATFYSENRIIVPLNKVAPIMRKAQVAIEDTRFYTHGGVDPRGLARAVVSNASGDQQGASTLTQQYVKAHAAGERDLRGRRGGRAGRRPQGLLPQGSRRRSTPSPWRRSSARTRSSRAT</sequence>
<dbReference type="Gene3D" id="1.10.3810.10">
    <property type="entry name" value="Biosynthetic peptidoglycan transglycosylase-like"/>
    <property type="match status" value="1"/>
</dbReference>
<dbReference type="InterPro" id="IPR023346">
    <property type="entry name" value="Lysozyme-like_dom_sf"/>
</dbReference>
<evidence type="ECO:0000256" key="2">
    <source>
        <dbReference type="SAM" id="MobiDB-lite"/>
    </source>
</evidence>
<dbReference type="InterPro" id="IPR001264">
    <property type="entry name" value="Glyco_trans_51"/>
</dbReference>
<dbReference type="Pfam" id="PF00912">
    <property type="entry name" value="Transgly"/>
    <property type="match status" value="1"/>
</dbReference>
<evidence type="ECO:0000256" key="3">
    <source>
        <dbReference type="SAM" id="Phobius"/>
    </source>
</evidence>
<dbReference type="SUPFAM" id="SSF53955">
    <property type="entry name" value="Lysozyme-like"/>
    <property type="match status" value="1"/>
</dbReference>
<dbReference type="InterPro" id="IPR050396">
    <property type="entry name" value="Glycosyltr_51/Transpeptidase"/>
</dbReference>
<protein>
    <recommendedName>
        <fullName evidence="4">Glycosyl transferase family 51 domain-containing protein</fullName>
    </recommendedName>
</protein>
<organism evidence="5 6">
    <name type="scientific">Angustibacter aerolatus</name>
    <dbReference type="NCBI Taxonomy" id="1162965"/>
    <lineage>
        <taxon>Bacteria</taxon>
        <taxon>Bacillati</taxon>
        <taxon>Actinomycetota</taxon>
        <taxon>Actinomycetes</taxon>
        <taxon>Kineosporiales</taxon>
        <taxon>Kineosporiaceae</taxon>
    </lineage>
</organism>
<proteinExistence type="predicted"/>
<dbReference type="PANTHER" id="PTHR32282:SF33">
    <property type="entry name" value="PEPTIDOGLYCAN GLYCOSYLTRANSFERASE"/>
    <property type="match status" value="1"/>
</dbReference>
<reference evidence="6" key="1">
    <citation type="journal article" date="2019" name="Int. J. Syst. Evol. Microbiol.">
        <title>The Global Catalogue of Microorganisms (GCM) 10K type strain sequencing project: providing services to taxonomists for standard genome sequencing and annotation.</title>
        <authorList>
            <consortium name="The Broad Institute Genomics Platform"/>
            <consortium name="The Broad Institute Genome Sequencing Center for Infectious Disease"/>
            <person name="Wu L."/>
            <person name="Ma J."/>
        </authorList>
    </citation>
    <scope>NUCLEOTIDE SEQUENCE [LARGE SCALE GENOMIC DNA]</scope>
    <source>
        <strain evidence="6">NBRC 108730</strain>
    </source>
</reference>
<keyword evidence="6" id="KW-1185">Reference proteome</keyword>
<feature type="domain" description="Glycosyl transferase family 51" evidence="4">
    <location>
        <begin position="78"/>
        <end position="154"/>
    </location>
</feature>
<dbReference type="Proteomes" id="UP001157017">
    <property type="component" value="Unassembled WGS sequence"/>
</dbReference>
<dbReference type="PANTHER" id="PTHR32282">
    <property type="entry name" value="BINDING PROTEIN TRANSPEPTIDASE, PUTATIVE-RELATED"/>
    <property type="match status" value="1"/>
</dbReference>
<evidence type="ECO:0000256" key="1">
    <source>
        <dbReference type="ARBA" id="ARBA00022679"/>
    </source>
</evidence>
<accession>A0ABQ6JEA2</accession>
<keyword evidence="3" id="KW-0472">Membrane</keyword>
<feature type="compositionally biased region" description="Basic residues" evidence="2">
    <location>
        <begin position="189"/>
        <end position="199"/>
    </location>
</feature>
<dbReference type="InterPro" id="IPR036950">
    <property type="entry name" value="PBP_transglycosylase"/>
</dbReference>
<name>A0ABQ6JEA2_9ACTN</name>
<evidence type="ECO:0000313" key="5">
    <source>
        <dbReference type="EMBL" id="GMA86531.1"/>
    </source>
</evidence>